<dbReference type="PROSITE" id="PS01137">
    <property type="entry name" value="TATD_1"/>
    <property type="match status" value="1"/>
</dbReference>
<dbReference type="SUPFAM" id="SSF51556">
    <property type="entry name" value="Metallo-dependent hydrolases"/>
    <property type="match status" value="1"/>
</dbReference>
<keyword evidence="3" id="KW-0378">Hydrolase</keyword>
<organism evidence="5 6">
    <name type="scientific">Sutterella megalosphaeroides</name>
    <dbReference type="NCBI Taxonomy" id="2494234"/>
    <lineage>
        <taxon>Bacteria</taxon>
        <taxon>Pseudomonadati</taxon>
        <taxon>Pseudomonadota</taxon>
        <taxon>Betaproteobacteria</taxon>
        <taxon>Burkholderiales</taxon>
        <taxon>Sutterellaceae</taxon>
        <taxon>Sutterella</taxon>
    </lineage>
</organism>
<evidence type="ECO:0000313" key="5">
    <source>
        <dbReference type="EMBL" id="BBF23820.1"/>
    </source>
</evidence>
<dbReference type="GO" id="GO:0004536">
    <property type="term" value="F:DNA nuclease activity"/>
    <property type="evidence" value="ECO:0007669"/>
    <property type="project" value="InterPro"/>
</dbReference>
<dbReference type="Gene3D" id="3.20.20.140">
    <property type="entry name" value="Metal-dependent hydrolases"/>
    <property type="match status" value="1"/>
</dbReference>
<dbReference type="PIRSF" id="PIRSF005902">
    <property type="entry name" value="DNase_TatD"/>
    <property type="match status" value="1"/>
</dbReference>
<dbReference type="InterPro" id="IPR032466">
    <property type="entry name" value="Metal_Hydrolase"/>
</dbReference>
<dbReference type="KEGG" id="sutt:SUTMEG_17110"/>
<feature type="binding site" evidence="4">
    <location>
        <position position="204"/>
    </location>
    <ligand>
        <name>a divalent metal cation</name>
        <dbReference type="ChEBI" id="CHEBI:60240"/>
        <label>1</label>
    </ligand>
</feature>
<evidence type="ECO:0000256" key="1">
    <source>
        <dbReference type="ARBA" id="ARBA00009275"/>
    </source>
</evidence>
<evidence type="ECO:0000313" key="6">
    <source>
        <dbReference type="Proteomes" id="UP000271003"/>
    </source>
</evidence>
<gene>
    <name evidence="5" type="ORF">SUTMEG_17110</name>
</gene>
<feature type="binding site" evidence="4">
    <location>
        <position position="93"/>
    </location>
    <ligand>
        <name>a divalent metal cation</name>
        <dbReference type="ChEBI" id="CHEBI:60240"/>
        <label>1</label>
    </ligand>
</feature>
<keyword evidence="6" id="KW-1185">Reference proteome</keyword>
<dbReference type="InterPro" id="IPR018228">
    <property type="entry name" value="DNase_TatD-rel_CS"/>
</dbReference>
<feature type="binding site" evidence="4">
    <location>
        <position position="9"/>
    </location>
    <ligand>
        <name>a divalent metal cation</name>
        <dbReference type="ChEBI" id="CHEBI:60240"/>
        <label>1</label>
    </ligand>
</feature>
<dbReference type="InterPro" id="IPR015991">
    <property type="entry name" value="TatD/YcfH-like"/>
</dbReference>
<keyword evidence="2 4" id="KW-0479">Metal-binding</keyword>
<dbReference type="InterPro" id="IPR001130">
    <property type="entry name" value="TatD-like"/>
</dbReference>
<feature type="binding site" evidence="4">
    <location>
        <position position="7"/>
    </location>
    <ligand>
        <name>a divalent metal cation</name>
        <dbReference type="ChEBI" id="CHEBI:60240"/>
        <label>1</label>
    </ligand>
</feature>
<proteinExistence type="inferred from homology"/>
<dbReference type="Pfam" id="PF01026">
    <property type="entry name" value="TatD_DNase"/>
    <property type="match status" value="1"/>
</dbReference>
<comment type="similarity">
    <text evidence="1">Belongs to the metallo-dependent hydrolases superfamily. TatD-type hydrolase family.</text>
</comment>
<dbReference type="PANTHER" id="PTHR46124">
    <property type="entry name" value="D-AMINOACYL-TRNA DEACYLASE"/>
    <property type="match status" value="1"/>
</dbReference>
<dbReference type="Proteomes" id="UP000271003">
    <property type="component" value="Chromosome"/>
</dbReference>
<accession>A0A2Z6ICZ9</accession>
<feature type="binding site" evidence="4">
    <location>
        <position position="129"/>
    </location>
    <ligand>
        <name>a divalent metal cation</name>
        <dbReference type="ChEBI" id="CHEBI:60240"/>
        <label>2</label>
    </ligand>
</feature>
<dbReference type="RefSeq" id="WP_120177383.1">
    <property type="nucleotide sequence ID" value="NZ_AP018786.1"/>
</dbReference>
<evidence type="ECO:0000256" key="4">
    <source>
        <dbReference type="PIRSR" id="PIRSR005902-1"/>
    </source>
</evidence>
<name>A0A2Z6ICZ9_9BURK</name>
<dbReference type="GO" id="GO:0046872">
    <property type="term" value="F:metal ion binding"/>
    <property type="evidence" value="ECO:0007669"/>
    <property type="project" value="UniProtKB-KW"/>
</dbReference>
<evidence type="ECO:0000256" key="3">
    <source>
        <dbReference type="ARBA" id="ARBA00022801"/>
    </source>
</evidence>
<dbReference type="GO" id="GO:0005829">
    <property type="term" value="C:cytosol"/>
    <property type="evidence" value="ECO:0007669"/>
    <property type="project" value="TreeGrafter"/>
</dbReference>
<sequence>MRLIDSHAHLNSDAFDADIDAVLDRMTQAGVVAAVTVGCDDADLPRLEALLARRPGFLFGAWAVHPEYPDHREPDVDEIAEVASRPGMVAVGETGLDFYWCKEPLDWQRARFRRHIAAAKIAGKPLIVHARDAEPEALAILREEKAGETGFVMHCFSSTVETALAVVEAGGHVSFTGNLTFKKNDALREVARALPLERLMLETDCPYMAPVPLRGKRCEPQYVEYVAREIARLKGLEAEEVAEQTTRNAIDFFRLPL</sequence>
<dbReference type="EMBL" id="AP018786">
    <property type="protein sequence ID" value="BBF23820.1"/>
    <property type="molecule type" value="Genomic_DNA"/>
</dbReference>
<dbReference type="FunFam" id="3.20.20.140:FF:000005">
    <property type="entry name" value="TatD family hydrolase"/>
    <property type="match status" value="1"/>
</dbReference>
<evidence type="ECO:0000256" key="2">
    <source>
        <dbReference type="ARBA" id="ARBA00022723"/>
    </source>
</evidence>
<feature type="binding site" evidence="4">
    <location>
        <position position="154"/>
    </location>
    <ligand>
        <name>a divalent metal cation</name>
        <dbReference type="ChEBI" id="CHEBI:60240"/>
        <label>2</label>
    </ligand>
</feature>
<dbReference type="PROSITE" id="PS01091">
    <property type="entry name" value="TATD_3"/>
    <property type="match status" value="1"/>
</dbReference>
<dbReference type="OrthoDB" id="9810005at2"/>
<reference evidence="5 6" key="1">
    <citation type="journal article" date="2018" name="Int. J. Syst. Evol. Microbiol.">
        <title>Mesosutterella multiformis gen. nov., sp. nov., a member of the family Sutterellaceae and Sutterella megalosphaeroides sp. nov., isolated from human faeces.</title>
        <authorList>
            <person name="Sakamoto M."/>
            <person name="Ikeyama N."/>
            <person name="Kunihiro T."/>
            <person name="Iino T."/>
            <person name="Yuki M."/>
            <person name="Ohkuma M."/>
        </authorList>
    </citation>
    <scope>NUCLEOTIDE SEQUENCE [LARGE SCALE GENOMIC DNA]</scope>
    <source>
        <strain evidence="5 6">6FBBBH3</strain>
    </source>
</reference>
<dbReference type="NCBIfam" id="TIGR00010">
    <property type="entry name" value="YchF/TatD family DNA exonuclease"/>
    <property type="match status" value="1"/>
</dbReference>
<dbReference type="AlphaFoldDB" id="A0A2Z6ICZ9"/>
<dbReference type="CDD" id="cd01310">
    <property type="entry name" value="TatD_DNAse"/>
    <property type="match status" value="1"/>
</dbReference>
<protein>
    <submittedName>
        <fullName evidence="5">Uncharacterized protein</fullName>
    </submittedName>
</protein>
<dbReference type="GO" id="GO:0016788">
    <property type="term" value="F:hydrolase activity, acting on ester bonds"/>
    <property type="evidence" value="ECO:0007669"/>
    <property type="project" value="InterPro"/>
</dbReference>
<dbReference type="PANTHER" id="PTHR46124:SF2">
    <property type="entry name" value="D-AMINOACYL-TRNA DEACYLASE"/>
    <property type="match status" value="1"/>
</dbReference>